<evidence type="ECO:0000313" key="4">
    <source>
        <dbReference type="Proteomes" id="UP000006055"/>
    </source>
</evidence>
<accession>I4CBY6</accession>
<organism evidence="3 4">
    <name type="scientific">Desulfomonile tiedjei (strain ATCC 49306 / DSM 6799 / DCB-1)</name>
    <dbReference type="NCBI Taxonomy" id="706587"/>
    <lineage>
        <taxon>Bacteria</taxon>
        <taxon>Pseudomonadati</taxon>
        <taxon>Thermodesulfobacteriota</taxon>
        <taxon>Desulfomonilia</taxon>
        <taxon>Desulfomonilales</taxon>
        <taxon>Desulfomonilaceae</taxon>
        <taxon>Desulfomonile</taxon>
    </lineage>
</organism>
<evidence type="ECO:0000256" key="2">
    <source>
        <dbReference type="ARBA" id="ARBA00012438"/>
    </source>
</evidence>
<dbReference type="eggNOG" id="COG4191">
    <property type="taxonomic scope" value="Bacteria"/>
</dbReference>
<dbReference type="RefSeq" id="WP_014812192.1">
    <property type="nucleotide sequence ID" value="NC_018025.1"/>
</dbReference>
<name>I4CBY6_DESTA</name>
<dbReference type="InterPro" id="IPR003661">
    <property type="entry name" value="HisK_dim/P_dom"/>
</dbReference>
<dbReference type="Gene3D" id="1.10.287.130">
    <property type="match status" value="1"/>
</dbReference>
<dbReference type="STRING" id="706587.Desti_4445"/>
<dbReference type="HOGENOM" id="CLU_108407_0_0_7"/>
<keyword evidence="3" id="KW-0418">Kinase</keyword>
<dbReference type="CDD" id="cd00082">
    <property type="entry name" value="HisKA"/>
    <property type="match status" value="1"/>
</dbReference>
<protein>
    <recommendedName>
        <fullName evidence="2">histidine kinase</fullName>
        <ecNumber evidence="2">2.7.13.3</ecNumber>
    </recommendedName>
</protein>
<dbReference type="OrthoDB" id="5417790at2"/>
<dbReference type="SUPFAM" id="SSF47384">
    <property type="entry name" value="Homodimeric domain of signal transducing histidine kinase"/>
    <property type="match status" value="1"/>
</dbReference>
<dbReference type="GO" id="GO:0000155">
    <property type="term" value="F:phosphorelay sensor kinase activity"/>
    <property type="evidence" value="ECO:0007669"/>
    <property type="project" value="InterPro"/>
</dbReference>
<dbReference type="InterPro" id="IPR036097">
    <property type="entry name" value="HisK_dim/P_sf"/>
</dbReference>
<keyword evidence="4" id="KW-1185">Reference proteome</keyword>
<gene>
    <name evidence="3" type="ordered locus">Desti_4445</name>
</gene>
<reference evidence="4" key="1">
    <citation type="submission" date="2012-06" db="EMBL/GenBank/DDBJ databases">
        <title>Complete sequence of chromosome of Desulfomonile tiedjei DSM 6799.</title>
        <authorList>
            <person name="Lucas S."/>
            <person name="Copeland A."/>
            <person name="Lapidus A."/>
            <person name="Glavina del Rio T."/>
            <person name="Dalin E."/>
            <person name="Tice H."/>
            <person name="Bruce D."/>
            <person name="Goodwin L."/>
            <person name="Pitluck S."/>
            <person name="Peters L."/>
            <person name="Ovchinnikova G."/>
            <person name="Zeytun A."/>
            <person name="Lu M."/>
            <person name="Kyrpides N."/>
            <person name="Mavromatis K."/>
            <person name="Ivanova N."/>
            <person name="Brettin T."/>
            <person name="Detter J.C."/>
            <person name="Han C."/>
            <person name="Larimer F."/>
            <person name="Land M."/>
            <person name="Hauser L."/>
            <person name="Markowitz V."/>
            <person name="Cheng J.-F."/>
            <person name="Hugenholtz P."/>
            <person name="Woyke T."/>
            <person name="Wu D."/>
            <person name="Spring S."/>
            <person name="Schroeder M."/>
            <person name="Brambilla E."/>
            <person name="Klenk H.-P."/>
            <person name="Eisen J.A."/>
        </authorList>
    </citation>
    <scope>NUCLEOTIDE SEQUENCE [LARGE SCALE GENOMIC DNA]</scope>
    <source>
        <strain evidence="4">ATCC 49306 / DSM 6799 / DCB-1</strain>
    </source>
</reference>
<dbReference type="EC" id="2.7.13.3" evidence="2"/>
<proteinExistence type="predicted"/>
<keyword evidence="3" id="KW-0808">Transferase</keyword>
<evidence type="ECO:0000313" key="3">
    <source>
        <dbReference type="EMBL" id="AFM27077.1"/>
    </source>
</evidence>
<dbReference type="Proteomes" id="UP000006055">
    <property type="component" value="Chromosome"/>
</dbReference>
<dbReference type="EMBL" id="CP003360">
    <property type="protein sequence ID" value="AFM27077.1"/>
    <property type="molecule type" value="Genomic_DNA"/>
</dbReference>
<dbReference type="KEGG" id="dti:Desti_4445"/>
<evidence type="ECO:0000256" key="1">
    <source>
        <dbReference type="ARBA" id="ARBA00000085"/>
    </source>
</evidence>
<sequence length="220" mass="23915">MEKTEFMGKITAGVTHEIKNVLAIIKESAGLLEDLLFLAKDNTPLPREKVQRTLGRIAEQVQRGVDLSTKLNAFAHSSDEISASVEINQAVSQAAHLCKRFARLKEITLDVKPAEKSSSVTTDPLLLQMLLFQCMDLLMHGSGPGSTIELRVPDSSERKCVEITVLPGEISNKPAENPRPAAGPLLNAVHRTASALEIQVETEDSPLKVRVCFPGRGQGN</sequence>
<dbReference type="AlphaFoldDB" id="I4CBY6"/>
<comment type="catalytic activity">
    <reaction evidence="1">
        <text>ATP + protein L-histidine = ADP + protein N-phospho-L-histidine.</text>
        <dbReference type="EC" id="2.7.13.3"/>
    </reaction>
</comment>